<gene>
    <name evidence="1" type="ORF">HMPREF9624_01597</name>
</gene>
<organism evidence="1 2">
    <name type="scientific">Oribacterium asaccharolyticum ACB7</name>
    <dbReference type="NCBI Taxonomy" id="796944"/>
    <lineage>
        <taxon>Bacteria</taxon>
        <taxon>Bacillati</taxon>
        <taxon>Bacillota</taxon>
        <taxon>Clostridia</taxon>
        <taxon>Lachnospirales</taxon>
        <taxon>Lachnospiraceae</taxon>
        <taxon>Oribacterium</taxon>
    </lineage>
</organism>
<proteinExistence type="predicted"/>
<dbReference type="EMBL" id="AFZD01000002">
    <property type="protein sequence ID" value="EHL14417.1"/>
    <property type="molecule type" value="Genomic_DNA"/>
</dbReference>
<name>G9WR81_9FIRM</name>
<dbReference type="RefSeq" id="WP_009537346.1">
    <property type="nucleotide sequence ID" value="NZ_JH414506.1"/>
</dbReference>
<comment type="caution">
    <text evidence="1">The sequence shown here is derived from an EMBL/GenBank/DDBJ whole genome shotgun (WGS) entry which is preliminary data.</text>
</comment>
<evidence type="ECO:0008006" key="3">
    <source>
        <dbReference type="Google" id="ProtNLM"/>
    </source>
</evidence>
<dbReference type="InterPro" id="IPR036237">
    <property type="entry name" value="Xyl_isomerase-like_sf"/>
</dbReference>
<evidence type="ECO:0000313" key="1">
    <source>
        <dbReference type="EMBL" id="EHL14417.1"/>
    </source>
</evidence>
<keyword evidence="2" id="KW-1185">Reference proteome</keyword>
<evidence type="ECO:0000313" key="2">
    <source>
        <dbReference type="Proteomes" id="UP000003527"/>
    </source>
</evidence>
<dbReference type="AlphaFoldDB" id="G9WR81"/>
<sequence>MAQINTDRIAGMNIHYLYYSLPYFLDTQQKLGVKTIDEWFDTFGDEIIHMHFIDGNPYGHLIWGDGNHPLGEWIDTVVRRGYKGYFGQEITDFAYFEDPASHDKRNMEAYKPYLIG</sequence>
<dbReference type="SUPFAM" id="SSF51658">
    <property type="entry name" value="Xylose isomerase-like"/>
    <property type="match status" value="1"/>
</dbReference>
<reference evidence="1 2" key="1">
    <citation type="submission" date="2011-08" db="EMBL/GenBank/DDBJ databases">
        <title>The Genome Sequence of Oribacterium sp. ACB7.</title>
        <authorList>
            <consortium name="The Broad Institute Genome Sequencing Platform"/>
            <person name="Earl A."/>
            <person name="Ward D."/>
            <person name="Feldgarden M."/>
            <person name="Gevers D."/>
            <person name="Sizova M."/>
            <person name="Hazen A."/>
            <person name="Epstein S."/>
            <person name="Young S.K."/>
            <person name="Zeng Q."/>
            <person name="Gargeya S."/>
            <person name="Fitzgerald M."/>
            <person name="Haas B."/>
            <person name="Abouelleil A."/>
            <person name="Alvarado L."/>
            <person name="Arachchi H.M."/>
            <person name="Berlin A."/>
            <person name="Brown A."/>
            <person name="Chapman S.B."/>
            <person name="Chen Z."/>
            <person name="Dunbar C."/>
            <person name="Freedman E."/>
            <person name="Gearin G."/>
            <person name="Gellesch M."/>
            <person name="Goldberg J."/>
            <person name="Griggs A."/>
            <person name="Gujja S."/>
            <person name="Heiman D."/>
            <person name="Howarth C."/>
            <person name="Larson L."/>
            <person name="Lui A."/>
            <person name="MacDonald P.J.P."/>
            <person name="Montmayeur A."/>
            <person name="Murphy C."/>
            <person name="Neiman D."/>
            <person name="Pearson M."/>
            <person name="Priest M."/>
            <person name="Roberts A."/>
            <person name="Saif S."/>
            <person name="Shea T."/>
            <person name="Shenoy N."/>
            <person name="Sisk P."/>
            <person name="Stolte C."/>
            <person name="Sykes S."/>
            <person name="Wortman J."/>
            <person name="Nusbaum C."/>
            <person name="Birren B."/>
        </authorList>
    </citation>
    <scope>NUCLEOTIDE SEQUENCE [LARGE SCALE GENOMIC DNA]</scope>
    <source>
        <strain evidence="1 2">ACB7</strain>
    </source>
</reference>
<dbReference type="PATRIC" id="fig|796944.3.peg.96"/>
<dbReference type="HOGENOM" id="CLU_2094376_0_0_9"/>
<accession>G9WR81</accession>
<protein>
    <recommendedName>
        <fullName evidence="3">Xylose isomerase-like TIM barrel domain-containing protein</fullName>
    </recommendedName>
</protein>
<dbReference type="Proteomes" id="UP000003527">
    <property type="component" value="Unassembled WGS sequence"/>
</dbReference>
<dbReference type="Gene3D" id="3.20.20.150">
    <property type="entry name" value="Divalent-metal-dependent TIM barrel enzymes"/>
    <property type="match status" value="1"/>
</dbReference>